<accession>A0ABU6WI39</accession>
<comment type="caution">
    <text evidence="10">The sequence shown here is derived from an EMBL/GenBank/DDBJ whole genome shotgun (WGS) entry which is preliminary data.</text>
</comment>
<evidence type="ECO:0000256" key="3">
    <source>
        <dbReference type="ARBA" id="ARBA00022496"/>
    </source>
</evidence>
<evidence type="ECO:0000256" key="8">
    <source>
        <dbReference type="ARBA" id="ARBA00044464"/>
    </source>
</evidence>
<keyword evidence="3" id="KW-0408">Iron</keyword>
<dbReference type="InterPro" id="IPR008217">
    <property type="entry name" value="Ccc1_fam"/>
</dbReference>
<comment type="subcellular location">
    <subcellularLocation>
        <location evidence="1 9">Vacuole membrane</location>
        <topology evidence="1 9">Multi-pass membrane protein</topology>
    </subcellularLocation>
</comment>
<comment type="catalytic activity">
    <reaction evidence="8">
        <text>Fe(2+)(in) = Fe(2+)(out)</text>
        <dbReference type="Rhea" id="RHEA:28486"/>
        <dbReference type="ChEBI" id="CHEBI:29033"/>
    </reaction>
    <physiologicalReaction direction="left-to-right" evidence="8">
        <dbReference type="Rhea" id="RHEA:28487"/>
    </physiologicalReaction>
</comment>
<feature type="transmembrane region" description="Helical" evidence="9">
    <location>
        <begin position="141"/>
        <end position="163"/>
    </location>
</feature>
<keyword evidence="9" id="KW-0813">Transport</keyword>
<evidence type="ECO:0000313" key="11">
    <source>
        <dbReference type="Proteomes" id="UP001341840"/>
    </source>
</evidence>
<dbReference type="EMBL" id="JASCZI010181719">
    <property type="protein sequence ID" value="MED6185505.1"/>
    <property type="molecule type" value="Genomic_DNA"/>
</dbReference>
<comment type="function">
    <text evidence="9">Vacuolar Fe(2+) uptake transporter.</text>
</comment>
<dbReference type="Proteomes" id="UP001341840">
    <property type="component" value="Unassembled WGS sequence"/>
</dbReference>
<feature type="transmembrane region" description="Helical" evidence="9">
    <location>
        <begin position="201"/>
        <end position="222"/>
    </location>
</feature>
<dbReference type="Pfam" id="PF01988">
    <property type="entry name" value="VIT1"/>
    <property type="match status" value="2"/>
</dbReference>
<keyword evidence="5 9" id="KW-0812">Transmembrane</keyword>
<evidence type="ECO:0000256" key="9">
    <source>
        <dbReference type="RuleBase" id="RU369115"/>
    </source>
</evidence>
<comment type="similarity">
    <text evidence="2 9">Belongs to the CCC1 family.</text>
</comment>
<evidence type="ECO:0000256" key="6">
    <source>
        <dbReference type="ARBA" id="ARBA00022989"/>
    </source>
</evidence>
<sequence length="226" mass="24452">MATNNNNNSALINNNETKFVVSDLEQQQQLESNEEEANKKKKKKEFDYSKRSQWLRAAVLGANDGLVSTAALMMGVGAVREDMKAMVLSGFAGLVAGACSMAIGEFVSVYSQLDIEIAQMKRQQQEEEEEEKEGLPKPLQAAAASGFAFSVGAMVPLLAACFIREYKVRLGLILGSVSLALILFGWLGATLGKAPLFRSCVRVFLGGWLAMAITFGLTKFIGETAL</sequence>
<keyword evidence="11" id="KW-1185">Reference proteome</keyword>
<evidence type="ECO:0000256" key="4">
    <source>
        <dbReference type="ARBA" id="ARBA00022554"/>
    </source>
</evidence>
<reference evidence="10 11" key="1">
    <citation type="journal article" date="2023" name="Plants (Basel)">
        <title>Bridging the Gap: Combining Genomics and Transcriptomics Approaches to Understand Stylosanthes scabra, an Orphan Legume from the Brazilian Caatinga.</title>
        <authorList>
            <person name="Ferreira-Neto J.R.C."/>
            <person name="da Silva M.D."/>
            <person name="Binneck E."/>
            <person name="de Melo N.F."/>
            <person name="da Silva R.H."/>
            <person name="de Melo A.L.T.M."/>
            <person name="Pandolfi V."/>
            <person name="Bustamante F.O."/>
            <person name="Brasileiro-Vidal A.C."/>
            <person name="Benko-Iseppon A.M."/>
        </authorList>
    </citation>
    <scope>NUCLEOTIDE SEQUENCE [LARGE SCALE GENOMIC DNA]</scope>
    <source>
        <tissue evidence="10">Leaves</tissue>
    </source>
</reference>
<feature type="transmembrane region" description="Helical" evidence="9">
    <location>
        <begin position="85"/>
        <end position="103"/>
    </location>
</feature>
<feature type="transmembrane region" description="Helical" evidence="9">
    <location>
        <begin position="170"/>
        <end position="189"/>
    </location>
</feature>
<gene>
    <name evidence="10" type="primary">VTL1_3</name>
    <name evidence="10" type="ORF">PIB30_057752</name>
</gene>
<keyword evidence="9" id="KW-0406">Ion transport</keyword>
<evidence type="ECO:0000256" key="2">
    <source>
        <dbReference type="ARBA" id="ARBA00007049"/>
    </source>
</evidence>
<evidence type="ECO:0000313" key="10">
    <source>
        <dbReference type="EMBL" id="MED6185505.1"/>
    </source>
</evidence>
<comment type="caution">
    <text evidence="9">Lacks conserved residue(s) required for the propagation of feature annotation.</text>
</comment>
<keyword evidence="3" id="KW-0410">Iron transport</keyword>
<dbReference type="PANTHER" id="PTHR31851">
    <property type="entry name" value="FE(2+)/MN(2+) TRANSPORTER PCL1"/>
    <property type="match status" value="1"/>
</dbReference>
<evidence type="ECO:0000256" key="7">
    <source>
        <dbReference type="ARBA" id="ARBA00023136"/>
    </source>
</evidence>
<protein>
    <recommendedName>
        <fullName evidence="9">Vacuolar iron transporter</fullName>
    </recommendedName>
</protein>
<proteinExistence type="inferred from homology"/>
<organism evidence="10 11">
    <name type="scientific">Stylosanthes scabra</name>
    <dbReference type="NCBI Taxonomy" id="79078"/>
    <lineage>
        <taxon>Eukaryota</taxon>
        <taxon>Viridiplantae</taxon>
        <taxon>Streptophyta</taxon>
        <taxon>Embryophyta</taxon>
        <taxon>Tracheophyta</taxon>
        <taxon>Spermatophyta</taxon>
        <taxon>Magnoliopsida</taxon>
        <taxon>eudicotyledons</taxon>
        <taxon>Gunneridae</taxon>
        <taxon>Pentapetalae</taxon>
        <taxon>rosids</taxon>
        <taxon>fabids</taxon>
        <taxon>Fabales</taxon>
        <taxon>Fabaceae</taxon>
        <taxon>Papilionoideae</taxon>
        <taxon>50 kb inversion clade</taxon>
        <taxon>dalbergioids sensu lato</taxon>
        <taxon>Dalbergieae</taxon>
        <taxon>Pterocarpus clade</taxon>
        <taxon>Stylosanthes</taxon>
    </lineage>
</organism>
<name>A0ABU6WI39_9FABA</name>
<evidence type="ECO:0000256" key="1">
    <source>
        <dbReference type="ARBA" id="ARBA00004128"/>
    </source>
</evidence>
<keyword evidence="7 9" id="KW-0472">Membrane</keyword>
<keyword evidence="4 9" id="KW-0926">Vacuole</keyword>
<keyword evidence="6 9" id="KW-1133">Transmembrane helix</keyword>
<evidence type="ECO:0000256" key="5">
    <source>
        <dbReference type="ARBA" id="ARBA00022692"/>
    </source>
</evidence>